<dbReference type="Pfam" id="PF02028">
    <property type="entry name" value="BCCT"/>
    <property type="match status" value="1"/>
</dbReference>
<dbReference type="RefSeq" id="WP_068441905.1">
    <property type="nucleotide sequence ID" value="NZ_CP013862.1"/>
</dbReference>
<evidence type="ECO:0000256" key="6">
    <source>
        <dbReference type="ARBA" id="ARBA00022989"/>
    </source>
</evidence>
<dbReference type="InterPro" id="IPR018093">
    <property type="entry name" value="BCCT_CS"/>
</dbReference>
<feature type="compositionally biased region" description="Basic and acidic residues" evidence="8">
    <location>
        <begin position="523"/>
        <end position="536"/>
    </location>
</feature>
<feature type="transmembrane region" description="Helical" evidence="9">
    <location>
        <begin position="260"/>
        <end position="280"/>
    </location>
</feature>
<evidence type="ECO:0008006" key="12">
    <source>
        <dbReference type="Google" id="ProtNLM"/>
    </source>
</evidence>
<evidence type="ECO:0000256" key="4">
    <source>
        <dbReference type="ARBA" id="ARBA00022475"/>
    </source>
</evidence>
<keyword evidence="6 9" id="KW-1133">Transmembrane helix</keyword>
<feature type="transmembrane region" description="Helical" evidence="9">
    <location>
        <begin position="48"/>
        <end position="67"/>
    </location>
</feature>
<feature type="transmembrane region" description="Helical" evidence="9">
    <location>
        <begin position="447"/>
        <end position="466"/>
    </location>
</feature>
<dbReference type="PANTHER" id="PTHR30047">
    <property type="entry name" value="HIGH-AFFINITY CHOLINE TRANSPORT PROTEIN-RELATED"/>
    <property type="match status" value="1"/>
</dbReference>
<accession>A0A0U4EWM7</accession>
<dbReference type="EMBL" id="CP013862">
    <property type="protein sequence ID" value="ALX47751.1"/>
    <property type="molecule type" value="Genomic_DNA"/>
</dbReference>
<feature type="transmembrane region" description="Helical" evidence="9">
    <location>
        <begin position="87"/>
        <end position="108"/>
    </location>
</feature>
<feature type="transmembrane region" description="Helical" evidence="9">
    <location>
        <begin position="345"/>
        <end position="368"/>
    </location>
</feature>
<keyword evidence="4" id="KW-1003">Cell membrane</keyword>
<feature type="transmembrane region" description="Helical" evidence="9">
    <location>
        <begin position="188"/>
        <end position="212"/>
    </location>
</feature>
<keyword evidence="11" id="KW-1185">Reference proteome</keyword>
<reference evidence="10 11" key="1">
    <citation type="submission" date="2016-01" db="EMBL/GenBank/DDBJ databases">
        <title>Complete genome sequence of strain Lentibacillus amyloliquefaciens LAM0015T isolated from saline sediment.</title>
        <authorList>
            <person name="Wang J.-L."/>
            <person name="He M.-X."/>
        </authorList>
    </citation>
    <scope>NUCLEOTIDE SEQUENCE [LARGE SCALE GENOMIC DNA]</scope>
    <source>
        <strain evidence="10 11">LAM0015</strain>
    </source>
</reference>
<sequence>MKNLNIENKVLWPVLVILLLGLVPVGMNPSAAANIVGTILGFITGNFGWLFVLFPLMILIFFAWLVFSKFGQIKLGDPDDKPEFSNFSWFAMIFTTGIGAEIMYLSIIEPITFFNAPPFGIESGTLSAAEWAIPYGFFNWGILAWAIYALPSIPMAYALYVKKIPHFRLSAACKPILGKHSEGLPGKIVDIVMMLGLIGVVGTSIGLVAPMIAQLLGEMFNIPVTFGLLVIVIALWVILFGGSVYLGLRKGIKRLSDFNLIIVVAILVFVFLVGPTTFMLDNSIQSIGTMFNDFFNMSLSLGAINNVSFPQDWTVFYWAWWIGYASLIGLFTARISKGRTIKQVIITQCLIGPVGCWVFFGVFGNYALNLQLSNLVPVNSIMVNSGQTEAIMAVINTLPLSSIIIPLLVIAYLIFSATTFDGASLILSSVASKKLGRTGQPPRIHRLFWALVLGGVGITILAIGGLEAVQLSSVIVGVPMILVFVLMTISFIKSVKEDFGQEKSTLIKYSELPLSKSQNDQLSEEKEGVLSGKEGK</sequence>
<dbReference type="GO" id="GO:0005886">
    <property type="term" value="C:plasma membrane"/>
    <property type="evidence" value="ECO:0007669"/>
    <property type="project" value="UniProtKB-SubCell"/>
</dbReference>
<organism evidence="10 11">
    <name type="scientific">Lentibacillus amyloliquefaciens</name>
    <dbReference type="NCBI Taxonomy" id="1472767"/>
    <lineage>
        <taxon>Bacteria</taxon>
        <taxon>Bacillati</taxon>
        <taxon>Bacillota</taxon>
        <taxon>Bacilli</taxon>
        <taxon>Bacillales</taxon>
        <taxon>Bacillaceae</taxon>
        <taxon>Lentibacillus</taxon>
    </lineage>
</organism>
<comment type="similarity">
    <text evidence="2">Belongs to the BCCT transporter (TC 2.A.15) family.</text>
</comment>
<dbReference type="KEGG" id="lao:AOX59_03495"/>
<evidence type="ECO:0000256" key="5">
    <source>
        <dbReference type="ARBA" id="ARBA00022692"/>
    </source>
</evidence>
<evidence type="ECO:0000313" key="10">
    <source>
        <dbReference type="EMBL" id="ALX47751.1"/>
    </source>
</evidence>
<evidence type="ECO:0000313" key="11">
    <source>
        <dbReference type="Proteomes" id="UP000050331"/>
    </source>
</evidence>
<gene>
    <name evidence="10" type="ORF">AOX59_03495</name>
</gene>
<evidence type="ECO:0000256" key="3">
    <source>
        <dbReference type="ARBA" id="ARBA00022448"/>
    </source>
</evidence>
<evidence type="ECO:0000256" key="1">
    <source>
        <dbReference type="ARBA" id="ARBA00004651"/>
    </source>
</evidence>
<dbReference type="Proteomes" id="UP000050331">
    <property type="component" value="Chromosome"/>
</dbReference>
<feature type="transmembrane region" description="Helical" evidence="9">
    <location>
        <begin position="472"/>
        <end position="492"/>
    </location>
</feature>
<feature type="transmembrane region" description="Helical" evidence="9">
    <location>
        <begin position="137"/>
        <end position="160"/>
    </location>
</feature>
<name>A0A0U4EWM7_9BACI</name>
<evidence type="ECO:0000256" key="7">
    <source>
        <dbReference type="ARBA" id="ARBA00023136"/>
    </source>
</evidence>
<keyword evidence="5 9" id="KW-0812">Transmembrane</keyword>
<dbReference type="AlphaFoldDB" id="A0A0U4EWM7"/>
<protein>
    <recommendedName>
        <fullName evidence="12">Choline transporter</fullName>
    </recommendedName>
</protein>
<dbReference type="NCBIfam" id="TIGR00842">
    <property type="entry name" value="bcct"/>
    <property type="match status" value="1"/>
</dbReference>
<dbReference type="GO" id="GO:0022857">
    <property type="term" value="F:transmembrane transporter activity"/>
    <property type="evidence" value="ECO:0007669"/>
    <property type="project" value="InterPro"/>
</dbReference>
<proteinExistence type="inferred from homology"/>
<evidence type="ECO:0000256" key="9">
    <source>
        <dbReference type="SAM" id="Phobius"/>
    </source>
</evidence>
<dbReference type="PANTHER" id="PTHR30047:SF7">
    <property type="entry name" value="HIGH-AFFINITY CHOLINE TRANSPORT PROTEIN"/>
    <property type="match status" value="1"/>
</dbReference>
<keyword evidence="7 9" id="KW-0472">Membrane</keyword>
<feature type="transmembrane region" description="Helical" evidence="9">
    <location>
        <begin position="224"/>
        <end position="248"/>
    </location>
</feature>
<dbReference type="InterPro" id="IPR000060">
    <property type="entry name" value="BCCT_transptr"/>
</dbReference>
<comment type="subcellular location">
    <subcellularLocation>
        <location evidence="1">Cell membrane</location>
        <topology evidence="1">Multi-pass membrane protein</topology>
    </subcellularLocation>
</comment>
<evidence type="ECO:0000256" key="8">
    <source>
        <dbReference type="SAM" id="MobiDB-lite"/>
    </source>
</evidence>
<keyword evidence="3" id="KW-0813">Transport</keyword>
<feature type="transmembrane region" description="Helical" evidence="9">
    <location>
        <begin position="315"/>
        <end position="333"/>
    </location>
</feature>
<feature type="region of interest" description="Disordered" evidence="8">
    <location>
        <begin position="515"/>
        <end position="536"/>
    </location>
</feature>
<evidence type="ECO:0000256" key="2">
    <source>
        <dbReference type="ARBA" id="ARBA00005658"/>
    </source>
</evidence>
<dbReference type="PROSITE" id="PS01303">
    <property type="entry name" value="BCCT"/>
    <property type="match status" value="1"/>
</dbReference>